<sequence>MNFQNHVSSAWLFESSQPGRLWMQKDFKQMKFLRSPRSNKGNRTNLARDLVDAGLRSEQSPRSEDRQIANGVLGSLNSPT</sequence>
<organism evidence="2 3">
    <name type="scientific">Rhodopirellula islandica</name>
    <dbReference type="NCBI Taxonomy" id="595434"/>
    <lineage>
        <taxon>Bacteria</taxon>
        <taxon>Pseudomonadati</taxon>
        <taxon>Planctomycetota</taxon>
        <taxon>Planctomycetia</taxon>
        <taxon>Pirellulales</taxon>
        <taxon>Pirellulaceae</taxon>
        <taxon>Rhodopirellula</taxon>
    </lineage>
</organism>
<gene>
    <name evidence="2" type="ORF">RISK_005128</name>
</gene>
<dbReference type="EMBL" id="LECT01000043">
    <property type="protein sequence ID" value="KLU02832.1"/>
    <property type="molecule type" value="Genomic_DNA"/>
</dbReference>
<feature type="region of interest" description="Disordered" evidence="1">
    <location>
        <begin position="54"/>
        <end position="80"/>
    </location>
</feature>
<proteinExistence type="predicted"/>
<reference evidence="2" key="1">
    <citation type="submission" date="2015-05" db="EMBL/GenBank/DDBJ databases">
        <title>Permanent draft genome of Rhodopirellula islandicus K833.</title>
        <authorList>
            <person name="Kizina J."/>
            <person name="Richter M."/>
            <person name="Glockner F.O."/>
            <person name="Harder J."/>
        </authorList>
    </citation>
    <scope>NUCLEOTIDE SEQUENCE [LARGE SCALE GENOMIC DNA]</scope>
    <source>
        <strain evidence="2">K833</strain>
    </source>
</reference>
<name>A0A0J1B7X3_RHOIS</name>
<dbReference type="AlphaFoldDB" id="A0A0J1B7X3"/>
<dbReference type="Proteomes" id="UP000036367">
    <property type="component" value="Unassembled WGS sequence"/>
</dbReference>
<protein>
    <submittedName>
        <fullName evidence="2">Uncharacterized protein</fullName>
    </submittedName>
</protein>
<dbReference type="PATRIC" id="fig|595434.4.peg.4867"/>
<evidence type="ECO:0000313" key="3">
    <source>
        <dbReference type="Proteomes" id="UP000036367"/>
    </source>
</evidence>
<evidence type="ECO:0000256" key="1">
    <source>
        <dbReference type="SAM" id="MobiDB-lite"/>
    </source>
</evidence>
<keyword evidence="3" id="KW-1185">Reference proteome</keyword>
<comment type="caution">
    <text evidence="2">The sequence shown here is derived from an EMBL/GenBank/DDBJ whole genome shotgun (WGS) entry which is preliminary data.</text>
</comment>
<accession>A0A0J1B7X3</accession>
<evidence type="ECO:0000313" key="2">
    <source>
        <dbReference type="EMBL" id="KLU02832.1"/>
    </source>
</evidence>